<comment type="caution">
    <text evidence="1">The sequence shown here is derived from an EMBL/GenBank/DDBJ whole genome shotgun (WGS) entry which is preliminary data.</text>
</comment>
<reference evidence="1" key="3">
    <citation type="submission" date="2020-02" db="EMBL/GenBank/DDBJ databases">
        <authorList>
            <person name="Sarangi A.N."/>
            <person name="Ghosh S."/>
            <person name="Mukherjee M."/>
            <person name="Tripathy S."/>
        </authorList>
    </citation>
    <scope>NUCLEOTIDE SEQUENCE</scope>
    <source>
        <strain evidence="1">BDU141951</strain>
    </source>
</reference>
<reference evidence="1" key="1">
    <citation type="submission" date="2014-11" db="EMBL/GenBank/DDBJ databases">
        <authorList>
            <person name="Malar M.C."/>
            <person name="Sen D."/>
            <person name="Tripathy S."/>
        </authorList>
    </citation>
    <scope>NUCLEOTIDE SEQUENCE</scope>
    <source>
        <strain evidence="1">BDU141951</strain>
    </source>
</reference>
<reference evidence="1" key="2">
    <citation type="journal article" date="2015" name="Genome Announc.">
        <title>Draft Genome Sequence of Filamentous Marine Cyanobacterium Lyngbya confervoides Strain BDU141951.</title>
        <authorList>
            <person name="Chandrababunaidu M.M."/>
            <person name="Sen D."/>
            <person name="Tripathy S."/>
        </authorList>
    </citation>
    <scope>NUCLEOTIDE SEQUENCE</scope>
    <source>
        <strain evidence="1">BDU141951</strain>
    </source>
</reference>
<dbReference type="AlphaFoldDB" id="A0A0C1YDG8"/>
<sequence length="105" mass="11927">MAQALNFVVLVAHTLLQAIQPFLVPICFVVAWMTLIFGAWSIGSALWDGFRRAQQMHRIPCSECQYFSGNYLLKCPLHPKEALSEAAIGCRDFETTRMEWPLPKV</sequence>
<proteinExistence type="predicted"/>
<accession>A0A0C1YDG8</accession>
<name>A0A0C1YDG8_9CYAN</name>
<organism evidence="1">
    <name type="scientific">Lyngbya confervoides BDU141951</name>
    <dbReference type="NCBI Taxonomy" id="1574623"/>
    <lineage>
        <taxon>Bacteria</taxon>
        <taxon>Bacillati</taxon>
        <taxon>Cyanobacteriota</taxon>
        <taxon>Cyanophyceae</taxon>
        <taxon>Oscillatoriophycideae</taxon>
        <taxon>Oscillatoriales</taxon>
        <taxon>Microcoleaceae</taxon>
        <taxon>Lyngbya</taxon>
    </lineage>
</organism>
<dbReference type="EMBL" id="JTHE02000003">
    <property type="protein sequence ID" value="NEV66488.1"/>
    <property type="molecule type" value="Genomic_DNA"/>
</dbReference>
<evidence type="ECO:0000313" key="1">
    <source>
        <dbReference type="EMBL" id="NEV66488.1"/>
    </source>
</evidence>
<protein>
    <submittedName>
        <fullName evidence="1">Uncharacterized protein</fullName>
    </submittedName>
</protein>
<gene>
    <name evidence="1" type="ORF">QQ91_005110</name>
</gene>